<keyword evidence="2" id="KW-0472">Membrane</keyword>
<feature type="transmembrane region" description="Helical" evidence="2">
    <location>
        <begin position="149"/>
        <end position="169"/>
    </location>
</feature>
<feature type="transmembrane region" description="Helical" evidence="2">
    <location>
        <begin position="116"/>
        <end position="137"/>
    </location>
</feature>
<feature type="transmembrane region" description="Helical" evidence="2">
    <location>
        <begin position="213"/>
        <end position="237"/>
    </location>
</feature>
<keyword evidence="2" id="KW-1133">Transmembrane helix</keyword>
<sequence>MSLSSIMHAHYITCAQTRGRGRDRSTMGKDKDGTGFSYGSEGGSRFRRPGSRLCHGLLGILFCVMMVVGLVALGLFAAKHDKIAEKVEGGDDCVLYTTKKQLEEENKLSGGVGCSFTIGGSGVVAGGAGIFMLGYIIKTIYGGSVSSCLVCVELPLLLLLLLASLTVSINTATGLSLACKAFEDAAPNNSIFHGSGSSCKDYSVEGIKFFDDMIASAIMTWCITGALLLVVVLYIGLNMVFWRRCTTSDDEAGQALLDQSETASKKDNWRERKEKKEKEKKERKTRSKITSNSSNNPFL</sequence>
<gene>
    <name evidence="3" type="ORF">GBAR_LOCUS7504</name>
</gene>
<dbReference type="AlphaFoldDB" id="A0AA35WC06"/>
<name>A0AA35WC06_GEOBA</name>
<keyword evidence="4" id="KW-1185">Reference proteome</keyword>
<evidence type="ECO:0000313" key="3">
    <source>
        <dbReference type="EMBL" id="CAI8011681.1"/>
    </source>
</evidence>
<feature type="compositionally biased region" description="Basic and acidic residues" evidence="1">
    <location>
        <begin position="263"/>
        <end position="282"/>
    </location>
</feature>
<feature type="transmembrane region" description="Helical" evidence="2">
    <location>
        <begin position="53"/>
        <end position="78"/>
    </location>
</feature>
<dbReference type="Proteomes" id="UP001174909">
    <property type="component" value="Unassembled WGS sequence"/>
</dbReference>
<evidence type="ECO:0000256" key="1">
    <source>
        <dbReference type="SAM" id="MobiDB-lite"/>
    </source>
</evidence>
<dbReference type="EMBL" id="CASHTH010001114">
    <property type="protein sequence ID" value="CAI8011681.1"/>
    <property type="molecule type" value="Genomic_DNA"/>
</dbReference>
<evidence type="ECO:0000313" key="4">
    <source>
        <dbReference type="Proteomes" id="UP001174909"/>
    </source>
</evidence>
<evidence type="ECO:0008006" key="5">
    <source>
        <dbReference type="Google" id="ProtNLM"/>
    </source>
</evidence>
<organism evidence="3 4">
    <name type="scientific">Geodia barretti</name>
    <name type="common">Barrett's horny sponge</name>
    <dbReference type="NCBI Taxonomy" id="519541"/>
    <lineage>
        <taxon>Eukaryota</taxon>
        <taxon>Metazoa</taxon>
        <taxon>Porifera</taxon>
        <taxon>Demospongiae</taxon>
        <taxon>Heteroscleromorpha</taxon>
        <taxon>Tetractinellida</taxon>
        <taxon>Astrophorina</taxon>
        <taxon>Geodiidae</taxon>
        <taxon>Geodia</taxon>
    </lineage>
</organism>
<accession>A0AA35WC06</accession>
<feature type="region of interest" description="Disordered" evidence="1">
    <location>
        <begin position="256"/>
        <end position="299"/>
    </location>
</feature>
<comment type="caution">
    <text evidence="3">The sequence shown here is derived from an EMBL/GenBank/DDBJ whole genome shotgun (WGS) entry which is preliminary data.</text>
</comment>
<feature type="compositionally biased region" description="Polar residues" evidence="1">
    <location>
        <begin position="288"/>
        <end position="299"/>
    </location>
</feature>
<keyword evidence="2" id="KW-0812">Transmembrane</keyword>
<evidence type="ECO:0000256" key="2">
    <source>
        <dbReference type="SAM" id="Phobius"/>
    </source>
</evidence>
<reference evidence="3" key="1">
    <citation type="submission" date="2023-03" db="EMBL/GenBank/DDBJ databases">
        <authorList>
            <person name="Steffen K."/>
            <person name="Cardenas P."/>
        </authorList>
    </citation>
    <scope>NUCLEOTIDE SEQUENCE</scope>
</reference>
<protein>
    <recommendedName>
        <fullName evidence="5">Transmembrane protein</fullName>
    </recommendedName>
</protein>
<proteinExistence type="predicted"/>